<dbReference type="Proteomes" id="UP000051269">
    <property type="component" value="Unassembled WGS sequence"/>
</dbReference>
<accession>A0A0R2RFY0</accession>
<sequence>MKAVFIDTSAFLAALDKGDKFHPAAANKWSALARGKSELWTTDYVRLESWSLIQRRLGAEAVMAFQDDWLPLCKIHEVGPDGFERAAAQWRIAQRRNLSLVDLTSFDAMRQLAIRTALAFDQHFQEMGYLEVEA</sequence>
<dbReference type="SUPFAM" id="SSF88723">
    <property type="entry name" value="PIN domain-like"/>
    <property type="match status" value="1"/>
</dbReference>
<dbReference type="InterPro" id="IPR039018">
    <property type="entry name" value="VapC20-like"/>
</dbReference>
<reference evidence="2 3" key="1">
    <citation type="submission" date="2015-10" db="EMBL/GenBank/DDBJ databases">
        <title>Metagenome-Assembled Genomes uncover a global brackish microbiome.</title>
        <authorList>
            <person name="Hugerth L.W."/>
            <person name="Larsson J."/>
            <person name="Alneberg J."/>
            <person name="Lindh M.V."/>
            <person name="Legrand C."/>
            <person name="Pinhassi J."/>
            <person name="Andersson A.F."/>
        </authorList>
    </citation>
    <scope>NUCLEOTIDE SEQUENCE [LARGE SCALE GENOMIC DNA]</scope>
    <source>
        <strain evidence="2">BACL18 MAG-120507-bin52</strain>
    </source>
</reference>
<dbReference type="PANTHER" id="PTHR42188:SF1">
    <property type="entry name" value="23S RRNA-SPECIFIC ENDONUCLEASE VAPC20"/>
    <property type="match status" value="1"/>
</dbReference>
<dbReference type="Pfam" id="PF01850">
    <property type="entry name" value="PIN"/>
    <property type="match status" value="1"/>
</dbReference>
<dbReference type="EMBL" id="LIBO01000321">
    <property type="protein sequence ID" value="KRO60082.1"/>
    <property type="molecule type" value="Genomic_DNA"/>
</dbReference>
<dbReference type="InterPro" id="IPR002716">
    <property type="entry name" value="PIN_dom"/>
</dbReference>
<evidence type="ECO:0000259" key="1">
    <source>
        <dbReference type="Pfam" id="PF01850"/>
    </source>
</evidence>
<gene>
    <name evidence="2" type="ORF">ABR82_06820</name>
</gene>
<feature type="domain" description="PIN" evidence="1">
    <location>
        <begin position="4"/>
        <end position="127"/>
    </location>
</feature>
<organism evidence="2 3">
    <name type="scientific">Verrucomicrobia subdivision 6 bacterium BACL9 MAG-120507-bin52</name>
    <dbReference type="NCBI Taxonomy" id="1655590"/>
    <lineage>
        <taxon>Bacteria</taxon>
        <taxon>Pseudomonadati</taxon>
        <taxon>Verrucomicrobiota</taxon>
        <taxon>Verrucomicrobiia</taxon>
        <taxon>Verrucomicrobiales</taxon>
        <taxon>Verrucomicrobia subdivision 6</taxon>
    </lineage>
</organism>
<dbReference type="InterPro" id="IPR029060">
    <property type="entry name" value="PIN-like_dom_sf"/>
</dbReference>
<evidence type="ECO:0000313" key="2">
    <source>
        <dbReference type="EMBL" id="KRO60082.1"/>
    </source>
</evidence>
<comment type="caution">
    <text evidence="2">The sequence shown here is derived from an EMBL/GenBank/DDBJ whole genome shotgun (WGS) entry which is preliminary data.</text>
</comment>
<evidence type="ECO:0000313" key="3">
    <source>
        <dbReference type="Proteomes" id="UP000051269"/>
    </source>
</evidence>
<proteinExistence type="predicted"/>
<dbReference type="GO" id="GO:0004521">
    <property type="term" value="F:RNA endonuclease activity"/>
    <property type="evidence" value="ECO:0007669"/>
    <property type="project" value="InterPro"/>
</dbReference>
<protein>
    <recommendedName>
        <fullName evidence="1">PIN domain-containing protein</fullName>
    </recommendedName>
</protein>
<dbReference type="Gene3D" id="3.40.50.1010">
    <property type="entry name" value="5'-nuclease"/>
    <property type="match status" value="1"/>
</dbReference>
<name>A0A0R2RFY0_9BACT</name>
<dbReference type="GO" id="GO:0016075">
    <property type="term" value="P:rRNA catabolic process"/>
    <property type="evidence" value="ECO:0007669"/>
    <property type="project" value="TreeGrafter"/>
</dbReference>
<dbReference type="AlphaFoldDB" id="A0A0R2RFY0"/>
<dbReference type="PANTHER" id="PTHR42188">
    <property type="entry name" value="23S RRNA-SPECIFIC ENDONUCLEASE VAPC20"/>
    <property type="match status" value="1"/>
</dbReference>